<sequence length="78" mass="8532">MFAKHLDSSEQASSSGLEDRHPVDVTAAAIEELNSADVQLYVAACGVHKRGSNTEERYFGTQSSRRSSRRDGRTAADF</sequence>
<dbReference type="AlphaFoldDB" id="A0A915E3Z6"/>
<keyword evidence="2" id="KW-1185">Reference proteome</keyword>
<dbReference type="Proteomes" id="UP000887574">
    <property type="component" value="Unplaced"/>
</dbReference>
<reference evidence="3" key="1">
    <citation type="submission" date="2022-11" db="UniProtKB">
        <authorList>
            <consortium name="WormBaseParasite"/>
        </authorList>
    </citation>
    <scope>IDENTIFICATION</scope>
</reference>
<feature type="compositionally biased region" description="Basic and acidic residues" evidence="1">
    <location>
        <begin position="69"/>
        <end position="78"/>
    </location>
</feature>
<evidence type="ECO:0000256" key="1">
    <source>
        <dbReference type="SAM" id="MobiDB-lite"/>
    </source>
</evidence>
<evidence type="ECO:0000313" key="2">
    <source>
        <dbReference type="Proteomes" id="UP000887574"/>
    </source>
</evidence>
<proteinExistence type="predicted"/>
<evidence type="ECO:0000313" key="3">
    <source>
        <dbReference type="WBParaSite" id="jg26231"/>
    </source>
</evidence>
<dbReference type="WBParaSite" id="jg26231">
    <property type="protein sequence ID" value="jg26231"/>
    <property type="gene ID" value="jg26231"/>
</dbReference>
<organism evidence="2 3">
    <name type="scientific">Ditylenchus dipsaci</name>
    <dbReference type="NCBI Taxonomy" id="166011"/>
    <lineage>
        <taxon>Eukaryota</taxon>
        <taxon>Metazoa</taxon>
        <taxon>Ecdysozoa</taxon>
        <taxon>Nematoda</taxon>
        <taxon>Chromadorea</taxon>
        <taxon>Rhabditida</taxon>
        <taxon>Tylenchina</taxon>
        <taxon>Tylenchomorpha</taxon>
        <taxon>Sphaerularioidea</taxon>
        <taxon>Anguinidae</taxon>
        <taxon>Anguininae</taxon>
        <taxon>Ditylenchus</taxon>
    </lineage>
</organism>
<name>A0A915E3Z6_9BILA</name>
<protein>
    <submittedName>
        <fullName evidence="3">Uncharacterized protein</fullName>
    </submittedName>
</protein>
<accession>A0A915E3Z6</accession>
<feature type="region of interest" description="Disordered" evidence="1">
    <location>
        <begin position="1"/>
        <end position="22"/>
    </location>
</feature>
<feature type="region of interest" description="Disordered" evidence="1">
    <location>
        <begin position="52"/>
        <end position="78"/>
    </location>
</feature>